<keyword evidence="3" id="KW-1185">Reference proteome</keyword>
<dbReference type="KEGG" id="pbt:ING2E5B_0363"/>
<evidence type="ECO:0000313" key="2">
    <source>
        <dbReference type="EMBL" id="CEA15132.1"/>
    </source>
</evidence>
<dbReference type="InterPro" id="IPR011990">
    <property type="entry name" value="TPR-like_helical_dom_sf"/>
</dbReference>
<dbReference type="HOGENOM" id="CLU_096069_0_1_10"/>
<reference evidence="2 3" key="1">
    <citation type="submission" date="2014-08" db="EMBL/GenBank/DDBJ databases">
        <authorList>
            <person name="Wibberg D."/>
        </authorList>
    </citation>
    <scope>NUCLEOTIDE SEQUENCE [LARGE SCALE GENOMIC DNA]</scope>
    <source>
        <strain evidence="3">ING2-E5B</strain>
    </source>
</reference>
<evidence type="ECO:0000256" key="1">
    <source>
        <dbReference type="SAM" id="Phobius"/>
    </source>
</evidence>
<evidence type="ECO:0000313" key="3">
    <source>
        <dbReference type="Proteomes" id="UP000032417"/>
    </source>
</evidence>
<keyword evidence="1" id="KW-0472">Membrane</keyword>
<dbReference type="EMBL" id="LN515532">
    <property type="protein sequence ID" value="CEA15132.1"/>
    <property type="molecule type" value="Genomic_DNA"/>
</dbReference>
<protein>
    <submittedName>
        <fullName evidence="2">Uncharacterized protein</fullName>
    </submittedName>
</protein>
<dbReference type="AlphaFoldDB" id="A0A098BZN8"/>
<dbReference type="Gene3D" id="1.25.40.10">
    <property type="entry name" value="Tetratricopeptide repeat domain"/>
    <property type="match status" value="2"/>
</dbReference>
<gene>
    <name evidence="2" type="ORF">ING2E5B_0363</name>
</gene>
<keyword evidence="1" id="KW-1133">Transmembrane helix</keyword>
<proteinExistence type="predicted"/>
<name>A0A098BZN8_9BACT</name>
<dbReference type="Pfam" id="PF13174">
    <property type="entry name" value="TPR_6"/>
    <property type="match status" value="1"/>
</dbReference>
<sequence length="234" mass="26079">MSAKKTKESKAEKNFENIGEALTTTEQFLEKNQKSILTGLLVVIVIVGAFLAYHYLYKLPRNNEAQAAIYKGERYFQEGEDSLALFGNGNDYIGFESVIDQYKGTKTADLAHAYAGISYNRLGNYEKALEHLKKFKGGDILITPSVAGAIGDVYMNIGETEQAISQYLKAAKKAGDDMLSPIYYKKAGEAYLQIGNFDKALETFTMLKNDYLNSPEGQEADKFIKQAELQKESK</sequence>
<organism evidence="2 3">
    <name type="scientific">Fermentimonas caenicola</name>
    <dbReference type="NCBI Taxonomy" id="1562970"/>
    <lineage>
        <taxon>Bacteria</taxon>
        <taxon>Pseudomonadati</taxon>
        <taxon>Bacteroidota</taxon>
        <taxon>Bacteroidia</taxon>
        <taxon>Bacteroidales</taxon>
        <taxon>Dysgonomonadaceae</taxon>
        <taxon>Fermentimonas</taxon>
    </lineage>
</organism>
<accession>A0A098BZN8</accession>
<dbReference type="Pfam" id="PF13181">
    <property type="entry name" value="TPR_8"/>
    <property type="match status" value="1"/>
</dbReference>
<dbReference type="Proteomes" id="UP000032417">
    <property type="component" value="Chromosome 1"/>
</dbReference>
<dbReference type="SUPFAM" id="SSF48452">
    <property type="entry name" value="TPR-like"/>
    <property type="match status" value="1"/>
</dbReference>
<dbReference type="OrthoDB" id="9808622at2"/>
<keyword evidence="1" id="KW-0812">Transmembrane</keyword>
<dbReference type="STRING" id="1562970.ING2E5B_0363"/>
<feature type="transmembrane region" description="Helical" evidence="1">
    <location>
        <begin position="36"/>
        <end position="56"/>
    </location>
</feature>
<dbReference type="InterPro" id="IPR019734">
    <property type="entry name" value="TPR_rpt"/>
</dbReference>